<keyword evidence="7 11" id="KW-0456">Lyase</keyword>
<dbReference type="EMBL" id="PXYW01000031">
    <property type="protein sequence ID" value="PSR32821.1"/>
    <property type="molecule type" value="Genomic_DNA"/>
</dbReference>
<dbReference type="SMART" id="SM00934">
    <property type="entry name" value="OMPdecase"/>
    <property type="match status" value="1"/>
</dbReference>
<dbReference type="UniPathway" id="UPA00070">
    <property type="reaction ID" value="UER00120"/>
</dbReference>
<accession>A0A2T2XE82</accession>
<name>A0A2T2XE82_9FIRM</name>
<feature type="binding site" evidence="10">
    <location>
        <position position="222"/>
    </location>
    <ligand>
        <name>substrate</name>
    </ligand>
</feature>
<feature type="binding site" evidence="10">
    <location>
        <position position="192"/>
    </location>
    <ligand>
        <name>substrate</name>
    </ligand>
</feature>
<feature type="binding site" evidence="10">
    <location>
        <position position="52"/>
    </location>
    <ligand>
        <name>substrate</name>
    </ligand>
</feature>
<comment type="similarity">
    <text evidence="11">Belongs to the OMP decarboxylase family.</text>
</comment>
<comment type="pathway">
    <text evidence="2 11">Pyrimidine metabolism; UMP biosynthesis via de novo pathway; UMP from orotate: step 2/2.</text>
</comment>
<evidence type="ECO:0000256" key="8">
    <source>
        <dbReference type="ARBA" id="ARBA00049157"/>
    </source>
</evidence>
<reference evidence="13 14" key="1">
    <citation type="journal article" date="2014" name="BMC Genomics">
        <title>Comparison of environmental and isolate Sulfobacillus genomes reveals diverse carbon, sulfur, nitrogen, and hydrogen metabolisms.</title>
        <authorList>
            <person name="Justice N.B."/>
            <person name="Norman A."/>
            <person name="Brown C.T."/>
            <person name="Singh A."/>
            <person name="Thomas B.C."/>
            <person name="Banfield J.F."/>
        </authorList>
    </citation>
    <scope>NUCLEOTIDE SEQUENCE [LARGE SCALE GENOMIC DNA]</scope>
    <source>
        <strain evidence="13">AMDSBA4</strain>
    </source>
</reference>
<dbReference type="InterPro" id="IPR014732">
    <property type="entry name" value="OMPdecase"/>
</dbReference>
<dbReference type="InterPro" id="IPR013785">
    <property type="entry name" value="Aldolase_TIM"/>
</dbReference>
<sequence>MSWDRLFRGGAMLLQLWWKTMNRPKIWIALDVPARGDAESLMNKFSSHRQFKVGLELFTAIGPGPVIEWIRQGWEIFLDLKLHDIPHTVSRAINRIEEMGVSLTTVHATGGMAMIEALSREQLAIVGVTLLTSLSTDDIHQMGITGTSQDFVINAAQRCKHAGLDGVVASLDETPRIRELWPESRIVVPGIRWGAAVPGDDQERIATPQQAVLAGATDLVIGRSLIGRPDVVQAYQELMAMVESVSEER</sequence>
<evidence type="ECO:0000256" key="10">
    <source>
        <dbReference type="PIRSR" id="PIRSR614732-2"/>
    </source>
</evidence>
<dbReference type="SUPFAM" id="SSF51366">
    <property type="entry name" value="Ribulose-phoshate binding barrel"/>
    <property type="match status" value="1"/>
</dbReference>
<evidence type="ECO:0000256" key="2">
    <source>
        <dbReference type="ARBA" id="ARBA00004861"/>
    </source>
</evidence>
<dbReference type="GO" id="GO:0004590">
    <property type="term" value="F:orotidine-5'-phosphate decarboxylase activity"/>
    <property type="evidence" value="ECO:0007669"/>
    <property type="project" value="UniProtKB-EC"/>
</dbReference>
<keyword evidence="6 11" id="KW-0665">Pyrimidine biosynthesis</keyword>
<dbReference type="PROSITE" id="PS00156">
    <property type="entry name" value="OMPDECASE"/>
    <property type="match status" value="1"/>
</dbReference>
<dbReference type="Gene3D" id="3.20.20.70">
    <property type="entry name" value="Aldolase class I"/>
    <property type="match status" value="1"/>
</dbReference>
<evidence type="ECO:0000256" key="6">
    <source>
        <dbReference type="ARBA" id="ARBA00022975"/>
    </source>
</evidence>
<dbReference type="PANTHER" id="PTHR32119">
    <property type="entry name" value="OROTIDINE 5'-PHOSPHATE DECARBOXYLASE"/>
    <property type="match status" value="1"/>
</dbReference>
<feature type="active site" description="For OMPdecase activity" evidence="9">
    <location>
        <position position="84"/>
    </location>
</feature>
<feature type="binding site" evidence="10">
    <location>
        <position position="223"/>
    </location>
    <ligand>
        <name>substrate</name>
    </ligand>
</feature>
<evidence type="ECO:0000256" key="11">
    <source>
        <dbReference type="RuleBase" id="RU000512"/>
    </source>
</evidence>
<feature type="domain" description="Orotidine 5'-phosphate decarboxylase" evidence="12">
    <location>
        <begin position="25"/>
        <end position="238"/>
    </location>
</feature>
<evidence type="ECO:0000256" key="9">
    <source>
        <dbReference type="PIRSR" id="PIRSR614732-1"/>
    </source>
</evidence>
<protein>
    <recommendedName>
        <fullName evidence="4 11">Orotidine 5'-phosphate decarboxylase</fullName>
        <ecNumber evidence="3 11">4.1.1.23</ecNumber>
    </recommendedName>
</protein>
<keyword evidence="5 11" id="KW-0210">Decarboxylase</keyword>
<proteinExistence type="inferred from homology"/>
<comment type="function">
    <text evidence="1">Catalyzes the decarboxylation of orotidine 5'-monophosphate (OMP) to uridine 5'-monophosphate (UMP).</text>
</comment>
<dbReference type="AlphaFoldDB" id="A0A2T2XE82"/>
<dbReference type="CDD" id="cd04725">
    <property type="entry name" value="OMP_decarboxylase_like"/>
    <property type="match status" value="1"/>
</dbReference>
<gene>
    <name evidence="13" type="ORF">C7B46_12680</name>
</gene>
<dbReference type="PANTHER" id="PTHR32119:SF2">
    <property type="entry name" value="OROTIDINE 5'-PHOSPHATE DECARBOXYLASE"/>
    <property type="match status" value="1"/>
</dbReference>
<feature type="active site" description="For OMPdecase activity" evidence="9">
    <location>
        <position position="81"/>
    </location>
</feature>
<dbReference type="InterPro" id="IPR011060">
    <property type="entry name" value="RibuloseP-bd_barrel"/>
</dbReference>
<organism evidence="13 14">
    <name type="scientific">Sulfobacillus benefaciens</name>
    <dbReference type="NCBI Taxonomy" id="453960"/>
    <lineage>
        <taxon>Bacteria</taxon>
        <taxon>Bacillati</taxon>
        <taxon>Bacillota</taxon>
        <taxon>Clostridia</taxon>
        <taxon>Eubacteriales</taxon>
        <taxon>Clostridiales Family XVII. Incertae Sedis</taxon>
        <taxon>Sulfobacillus</taxon>
    </lineage>
</organism>
<comment type="catalytic activity">
    <reaction evidence="8 11">
        <text>orotidine 5'-phosphate + H(+) = UMP + CO2</text>
        <dbReference type="Rhea" id="RHEA:11596"/>
        <dbReference type="ChEBI" id="CHEBI:15378"/>
        <dbReference type="ChEBI" id="CHEBI:16526"/>
        <dbReference type="ChEBI" id="CHEBI:57538"/>
        <dbReference type="ChEBI" id="CHEBI:57865"/>
        <dbReference type="EC" id="4.1.1.23"/>
    </reaction>
</comment>
<evidence type="ECO:0000256" key="7">
    <source>
        <dbReference type="ARBA" id="ARBA00023239"/>
    </source>
</evidence>
<dbReference type="GO" id="GO:0044205">
    <property type="term" value="P:'de novo' UMP biosynthetic process"/>
    <property type="evidence" value="ECO:0007669"/>
    <property type="project" value="UniProtKB-UniPathway"/>
</dbReference>
<dbReference type="Proteomes" id="UP000242972">
    <property type="component" value="Unassembled WGS sequence"/>
</dbReference>
<feature type="binding site" evidence="10">
    <location>
        <position position="202"/>
    </location>
    <ligand>
        <name>substrate</name>
    </ligand>
</feature>
<dbReference type="GO" id="GO:0005829">
    <property type="term" value="C:cytosol"/>
    <property type="evidence" value="ECO:0007669"/>
    <property type="project" value="TreeGrafter"/>
</dbReference>
<comment type="caution">
    <text evidence="13">The sequence shown here is derived from an EMBL/GenBank/DDBJ whole genome shotgun (WGS) entry which is preliminary data.</text>
</comment>
<evidence type="ECO:0000313" key="14">
    <source>
        <dbReference type="Proteomes" id="UP000242972"/>
    </source>
</evidence>
<dbReference type="GO" id="GO:0006207">
    <property type="term" value="P:'de novo' pyrimidine nucleobase biosynthetic process"/>
    <property type="evidence" value="ECO:0007669"/>
    <property type="project" value="InterPro"/>
</dbReference>
<evidence type="ECO:0000256" key="5">
    <source>
        <dbReference type="ARBA" id="ARBA00022793"/>
    </source>
</evidence>
<feature type="active site" description="For OMPdecase activity" evidence="9">
    <location>
        <position position="79"/>
    </location>
</feature>
<evidence type="ECO:0000256" key="4">
    <source>
        <dbReference type="ARBA" id="ARBA00021923"/>
    </source>
</evidence>
<dbReference type="NCBIfam" id="NF001273">
    <property type="entry name" value="PRK00230.1"/>
    <property type="match status" value="1"/>
</dbReference>
<dbReference type="InterPro" id="IPR018089">
    <property type="entry name" value="OMPdecase_AS"/>
</dbReference>
<feature type="binding site" evidence="10">
    <location>
        <position position="31"/>
    </location>
    <ligand>
        <name>substrate</name>
    </ligand>
</feature>
<feature type="binding site" evidence="10">
    <location>
        <position position="132"/>
    </location>
    <ligand>
        <name>substrate</name>
    </ligand>
</feature>
<dbReference type="InterPro" id="IPR001754">
    <property type="entry name" value="OMPdeCOase_dom"/>
</dbReference>
<dbReference type="Pfam" id="PF00215">
    <property type="entry name" value="OMPdecase"/>
    <property type="match status" value="1"/>
</dbReference>
<evidence type="ECO:0000259" key="12">
    <source>
        <dbReference type="SMART" id="SM00934"/>
    </source>
</evidence>
<dbReference type="EC" id="4.1.1.23" evidence="3 11"/>
<evidence type="ECO:0000256" key="1">
    <source>
        <dbReference type="ARBA" id="ARBA00002356"/>
    </source>
</evidence>
<evidence type="ECO:0000313" key="13">
    <source>
        <dbReference type="EMBL" id="PSR32821.1"/>
    </source>
</evidence>
<evidence type="ECO:0000256" key="3">
    <source>
        <dbReference type="ARBA" id="ARBA00012321"/>
    </source>
</evidence>
<dbReference type="NCBIfam" id="TIGR01740">
    <property type="entry name" value="pyrF"/>
    <property type="match status" value="1"/>
</dbReference>